<dbReference type="Proteomes" id="UP000036987">
    <property type="component" value="Unassembled WGS sequence"/>
</dbReference>
<dbReference type="GO" id="GO:0003700">
    <property type="term" value="F:DNA-binding transcription factor activity"/>
    <property type="evidence" value="ECO:0000318"/>
    <property type="project" value="GO_Central"/>
</dbReference>
<gene>
    <name evidence="8" type="ORF">ZOSMA_44G00600</name>
</gene>
<sequence length="223" mass="25103">MDCSPCSKPELVAQQLPLENSISKRRKIVQKKVITMKVEENSGRQQRGDGPPSDMWSWRKYGQKPIKGSPYPRGYYRCSTAKGCSAKKQIERCRTDASLIIITYISAHNHPGPKFLRHHDNDDGGNEEDETPESNTSQSDMGSSCSIDLQQPVLEESNQLIGIQIEEKTHEDHPPLPTTTATTQLSLEENDFFDELEELPIITSSFTSLLTTSLFDDRIHLPS</sequence>
<keyword evidence="9" id="KW-1185">Reference proteome</keyword>
<accession>A0A0K9P375</accession>
<dbReference type="OrthoDB" id="726408at2759"/>
<evidence type="ECO:0000313" key="9">
    <source>
        <dbReference type="Proteomes" id="UP000036987"/>
    </source>
</evidence>
<evidence type="ECO:0000256" key="1">
    <source>
        <dbReference type="ARBA" id="ARBA00004123"/>
    </source>
</evidence>
<comment type="subcellular location">
    <subcellularLocation>
        <location evidence="1">Nucleus</location>
    </subcellularLocation>
</comment>
<dbReference type="Gene3D" id="2.20.25.80">
    <property type="entry name" value="WRKY domain"/>
    <property type="match status" value="1"/>
</dbReference>
<name>A0A0K9P375_ZOSMR</name>
<dbReference type="SUPFAM" id="SSF118290">
    <property type="entry name" value="WRKY DNA-binding domain"/>
    <property type="match status" value="1"/>
</dbReference>
<keyword evidence="2" id="KW-0805">Transcription regulation</keyword>
<dbReference type="EMBL" id="LFYR01001330">
    <property type="protein sequence ID" value="KMZ62660.1"/>
    <property type="molecule type" value="Genomic_DNA"/>
</dbReference>
<dbReference type="Pfam" id="PF03106">
    <property type="entry name" value="WRKY"/>
    <property type="match status" value="1"/>
</dbReference>
<comment type="caution">
    <text evidence="8">The sequence shown here is derived from an EMBL/GenBank/DDBJ whole genome shotgun (WGS) entry which is preliminary data.</text>
</comment>
<evidence type="ECO:0000256" key="3">
    <source>
        <dbReference type="ARBA" id="ARBA00023125"/>
    </source>
</evidence>
<dbReference type="InterPro" id="IPR003657">
    <property type="entry name" value="WRKY_dom"/>
</dbReference>
<reference evidence="9" key="1">
    <citation type="journal article" date="2016" name="Nature">
        <title>The genome of the seagrass Zostera marina reveals angiosperm adaptation to the sea.</title>
        <authorList>
            <person name="Olsen J.L."/>
            <person name="Rouze P."/>
            <person name="Verhelst B."/>
            <person name="Lin Y.-C."/>
            <person name="Bayer T."/>
            <person name="Collen J."/>
            <person name="Dattolo E."/>
            <person name="De Paoli E."/>
            <person name="Dittami S."/>
            <person name="Maumus F."/>
            <person name="Michel G."/>
            <person name="Kersting A."/>
            <person name="Lauritano C."/>
            <person name="Lohaus R."/>
            <person name="Toepel M."/>
            <person name="Tonon T."/>
            <person name="Vanneste K."/>
            <person name="Amirebrahimi M."/>
            <person name="Brakel J."/>
            <person name="Bostroem C."/>
            <person name="Chovatia M."/>
            <person name="Grimwood J."/>
            <person name="Jenkins J.W."/>
            <person name="Jueterbock A."/>
            <person name="Mraz A."/>
            <person name="Stam W.T."/>
            <person name="Tice H."/>
            <person name="Bornberg-Bauer E."/>
            <person name="Green P.J."/>
            <person name="Pearson G.A."/>
            <person name="Procaccini G."/>
            <person name="Duarte C.M."/>
            <person name="Schmutz J."/>
            <person name="Reusch T.B.H."/>
            <person name="Van de Peer Y."/>
        </authorList>
    </citation>
    <scope>NUCLEOTIDE SEQUENCE [LARGE SCALE GENOMIC DNA]</scope>
    <source>
        <strain evidence="9">cv. Finnish</strain>
    </source>
</reference>
<feature type="region of interest" description="Disordered" evidence="6">
    <location>
        <begin position="37"/>
        <end position="57"/>
    </location>
</feature>
<evidence type="ECO:0000313" key="8">
    <source>
        <dbReference type="EMBL" id="KMZ62660.1"/>
    </source>
</evidence>
<feature type="compositionally biased region" description="Acidic residues" evidence="6">
    <location>
        <begin position="123"/>
        <end position="132"/>
    </location>
</feature>
<proteinExistence type="predicted"/>
<dbReference type="GO" id="GO:0000976">
    <property type="term" value="F:transcription cis-regulatory region binding"/>
    <property type="evidence" value="ECO:0000318"/>
    <property type="project" value="GO_Central"/>
</dbReference>
<dbReference type="SMART" id="SM00774">
    <property type="entry name" value="WRKY"/>
    <property type="match status" value="1"/>
</dbReference>
<dbReference type="PROSITE" id="PS50811">
    <property type="entry name" value="WRKY"/>
    <property type="match status" value="1"/>
</dbReference>
<dbReference type="PANTHER" id="PTHR32096:SF18">
    <property type="entry name" value="DISEASE RESISTANCE PROTEIN RRS1B-RELATED"/>
    <property type="match status" value="1"/>
</dbReference>
<feature type="domain" description="WRKY" evidence="7">
    <location>
        <begin position="53"/>
        <end position="113"/>
    </location>
</feature>
<keyword evidence="4" id="KW-0804">Transcription</keyword>
<dbReference type="GO" id="GO:0006355">
    <property type="term" value="P:regulation of DNA-templated transcription"/>
    <property type="evidence" value="ECO:0000318"/>
    <property type="project" value="GO_Central"/>
</dbReference>
<dbReference type="InterPro" id="IPR036576">
    <property type="entry name" value="WRKY_dom_sf"/>
</dbReference>
<keyword evidence="3" id="KW-0238">DNA-binding</keyword>
<dbReference type="OMA" id="SPHPRYH"/>
<evidence type="ECO:0000259" key="7">
    <source>
        <dbReference type="PROSITE" id="PS50811"/>
    </source>
</evidence>
<evidence type="ECO:0000256" key="4">
    <source>
        <dbReference type="ARBA" id="ARBA00023163"/>
    </source>
</evidence>
<feature type="region of interest" description="Disordered" evidence="6">
    <location>
        <begin position="111"/>
        <end position="145"/>
    </location>
</feature>
<evidence type="ECO:0000256" key="2">
    <source>
        <dbReference type="ARBA" id="ARBA00023015"/>
    </source>
</evidence>
<dbReference type="AlphaFoldDB" id="A0A0K9P375"/>
<evidence type="ECO:0000256" key="6">
    <source>
        <dbReference type="SAM" id="MobiDB-lite"/>
    </source>
</evidence>
<dbReference type="GO" id="GO:0005634">
    <property type="term" value="C:nucleus"/>
    <property type="evidence" value="ECO:0000318"/>
    <property type="project" value="GO_Central"/>
</dbReference>
<dbReference type="InterPro" id="IPR044810">
    <property type="entry name" value="WRKY_plant"/>
</dbReference>
<organism evidence="8 9">
    <name type="scientific">Zostera marina</name>
    <name type="common">Eelgrass</name>
    <dbReference type="NCBI Taxonomy" id="29655"/>
    <lineage>
        <taxon>Eukaryota</taxon>
        <taxon>Viridiplantae</taxon>
        <taxon>Streptophyta</taxon>
        <taxon>Embryophyta</taxon>
        <taxon>Tracheophyta</taxon>
        <taxon>Spermatophyta</taxon>
        <taxon>Magnoliopsida</taxon>
        <taxon>Liliopsida</taxon>
        <taxon>Zosteraceae</taxon>
        <taxon>Zostera</taxon>
    </lineage>
</organism>
<feature type="compositionally biased region" description="Polar residues" evidence="6">
    <location>
        <begin position="133"/>
        <end position="145"/>
    </location>
</feature>
<evidence type="ECO:0000256" key="5">
    <source>
        <dbReference type="ARBA" id="ARBA00023242"/>
    </source>
</evidence>
<protein>
    <recommendedName>
        <fullName evidence="7">WRKY domain-containing protein</fullName>
    </recommendedName>
</protein>
<dbReference type="PANTHER" id="PTHR32096">
    <property type="entry name" value="WRKY TRANSCRIPTION FACTOR 30-RELATED-RELATED"/>
    <property type="match status" value="1"/>
</dbReference>
<keyword evidence="5" id="KW-0539">Nucleus</keyword>